<proteinExistence type="predicted"/>
<feature type="region of interest" description="Disordered" evidence="1">
    <location>
        <begin position="163"/>
        <end position="183"/>
    </location>
</feature>
<dbReference type="InterPro" id="IPR002831">
    <property type="entry name" value="Tscrpt_reg_TrmB_N"/>
</dbReference>
<dbReference type="Proteomes" id="UP000175691">
    <property type="component" value="Unassembled WGS sequence"/>
</dbReference>
<keyword evidence="4" id="KW-1185">Reference proteome</keyword>
<dbReference type="Pfam" id="PF01978">
    <property type="entry name" value="TrmB"/>
    <property type="match status" value="1"/>
</dbReference>
<dbReference type="AlphaFoldDB" id="A0A1E7ZEA5"/>
<organism evidence="3 4">
    <name type="scientific">Alteromonas confluentis</name>
    <dbReference type="NCBI Taxonomy" id="1656094"/>
    <lineage>
        <taxon>Bacteria</taxon>
        <taxon>Pseudomonadati</taxon>
        <taxon>Pseudomonadota</taxon>
        <taxon>Gammaproteobacteria</taxon>
        <taxon>Alteromonadales</taxon>
        <taxon>Alteromonadaceae</taxon>
        <taxon>Alteromonas/Salinimonas group</taxon>
        <taxon>Alteromonas</taxon>
    </lineage>
</organism>
<feature type="domain" description="Transcription regulator TrmB N-terminal" evidence="2">
    <location>
        <begin position="23"/>
        <end position="66"/>
    </location>
</feature>
<dbReference type="RefSeq" id="WP_070124122.1">
    <property type="nucleotide sequence ID" value="NZ_MDHN01000010.1"/>
</dbReference>
<comment type="caution">
    <text evidence="3">The sequence shown here is derived from an EMBL/GenBank/DDBJ whole genome shotgun (WGS) entry which is preliminary data.</text>
</comment>
<evidence type="ECO:0000256" key="1">
    <source>
        <dbReference type="SAM" id="MobiDB-lite"/>
    </source>
</evidence>
<evidence type="ECO:0000313" key="4">
    <source>
        <dbReference type="Proteomes" id="UP000175691"/>
    </source>
</evidence>
<evidence type="ECO:0000259" key="2">
    <source>
        <dbReference type="Pfam" id="PF01978"/>
    </source>
</evidence>
<protein>
    <recommendedName>
        <fullName evidence="2">Transcription regulator TrmB N-terminal domain-containing protein</fullName>
    </recommendedName>
</protein>
<accession>A0A1E7ZEA5</accession>
<dbReference type="STRING" id="1656094.BFC18_06410"/>
<evidence type="ECO:0000313" key="3">
    <source>
        <dbReference type="EMBL" id="OFC71782.1"/>
    </source>
</evidence>
<reference evidence="3 4" key="1">
    <citation type="submission" date="2016-08" db="EMBL/GenBank/DDBJ databases">
        <authorList>
            <person name="Seilhamer J.J."/>
        </authorList>
    </citation>
    <scope>NUCLEOTIDE SEQUENCE [LARGE SCALE GENOMIC DNA]</scope>
    <source>
        <strain evidence="3 4">KCTC 42603</strain>
    </source>
</reference>
<name>A0A1E7ZEA5_9ALTE</name>
<sequence>MGEKSLTQVCWEWIEDQPDFHSTELARYVGQPMPKIKSVMDELIRRGCVEAVNKAAKPYVYRAVPTATPSFSRKRPNPHPQACKRQRIWQAMRYLGPKFTVEEVQAAADVKRGDATRFISDLRKYGYVALTRGQWGAKKQSAPRPCIYHLVENTGRKYPVVGKRGLRDQNTGKAIAPPKKEGN</sequence>
<gene>
    <name evidence="3" type="ORF">BFC18_06410</name>
</gene>
<dbReference type="EMBL" id="MDHN01000010">
    <property type="protein sequence ID" value="OFC71782.1"/>
    <property type="molecule type" value="Genomic_DNA"/>
</dbReference>